<proteinExistence type="predicted"/>
<dbReference type="EMBL" id="HBUF01358871">
    <property type="protein sequence ID" value="CAG6719476.1"/>
    <property type="molecule type" value="Transcribed_RNA"/>
</dbReference>
<evidence type="ECO:0000313" key="1">
    <source>
        <dbReference type="EMBL" id="CAG6719476.1"/>
    </source>
</evidence>
<sequence>MYHTIGFVEGFTTYPIHTRMSIFLSSFIPSAFSSLYDRRIPQEEYAVTGKLLTNGHIESHPLLCPDKSVDHLDMKRVLYGFDQPIEPFWRWVSSKIRPHYFLVN</sequence>
<accession>A0A8D8V9K6</accession>
<reference evidence="1" key="1">
    <citation type="submission" date="2021-05" db="EMBL/GenBank/DDBJ databases">
        <authorList>
            <person name="Alioto T."/>
            <person name="Alioto T."/>
            <person name="Gomez Garrido J."/>
        </authorList>
    </citation>
    <scope>NUCLEOTIDE SEQUENCE</scope>
</reference>
<organism evidence="1">
    <name type="scientific">Cacopsylla melanoneura</name>
    <dbReference type="NCBI Taxonomy" id="428564"/>
    <lineage>
        <taxon>Eukaryota</taxon>
        <taxon>Metazoa</taxon>
        <taxon>Ecdysozoa</taxon>
        <taxon>Arthropoda</taxon>
        <taxon>Hexapoda</taxon>
        <taxon>Insecta</taxon>
        <taxon>Pterygota</taxon>
        <taxon>Neoptera</taxon>
        <taxon>Paraneoptera</taxon>
        <taxon>Hemiptera</taxon>
        <taxon>Sternorrhyncha</taxon>
        <taxon>Psylloidea</taxon>
        <taxon>Psyllidae</taxon>
        <taxon>Psyllinae</taxon>
        <taxon>Cacopsylla</taxon>
    </lineage>
</organism>
<name>A0A8D8V9K6_9HEMI</name>
<protein>
    <submittedName>
        <fullName evidence="1">Uncharacterized protein</fullName>
    </submittedName>
</protein>
<dbReference type="EMBL" id="HBUF01358873">
    <property type="protein sequence ID" value="CAG6719477.1"/>
    <property type="molecule type" value="Transcribed_RNA"/>
</dbReference>
<dbReference type="AlphaFoldDB" id="A0A8D8V9K6"/>